<reference evidence="2 3" key="1">
    <citation type="submission" date="2020-01" db="EMBL/GenBank/DDBJ databases">
        <title>Genome analysis.</title>
        <authorList>
            <person name="Wu S."/>
            <person name="Wang G."/>
        </authorList>
    </citation>
    <scope>NUCLEOTIDE SEQUENCE [LARGE SCALE GENOMIC DNA]</scope>
    <source>
        <strain evidence="2 3">SYL130</strain>
    </source>
</reference>
<name>A0ABW9ZSM2_9BACT</name>
<comment type="caution">
    <text evidence="2">The sequence shown here is derived from an EMBL/GenBank/DDBJ whole genome shotgun (WGS) entry which is preliminary data.</text>
</comment>
<dbReference type="InterPro" id="IPR022134">
    <property type="entry name" value="DUF3667"/>
</dbReference>
<keyword evidence="1" id="KW-1133">Transmembrane helix</keyword>
<evidence type="ECO:0000313" key="3">
    <source>
        <dbReference type="Proteomes" id="UP000753802"/>
    </source>
</evidence>
<organism evidence="2 3">
    <name type="scientific">Sediminibacterium roseum</name>
    <dbReference type="NCBI Taxonomy" id="1978412"/>
    <lineage>
        <taxon>Bacteria</taxon>
        <taxon>Pseudomonadati</taxon>
        <taxon>Bacteroidota</taxon>
        <taxon>Chitinophagia</taxon>
        <taxon>Chitinophagales</taxon>
        <taxon>Chitinophagaceae</taxon>
        <taxon>Sediminibacterium</taxon>
    </lineage>
</organism>
<feature type="transmembrane region" description="Helical" evidence="1">
    <location>
        <begin position="179"/>
        <end position="201"/>
    </location>
</feature>
<dbReference type="Proteomes" id="UP000753802">
    <property type="component" value="Unassembled WGS sequence"/>
</dbReference>
<gene>
    <name evidence="2" type="ORF">GWC95_09220</name>
</gene>
<feature type="transmembrane region" description="Helical" evidence="1">
    <location>
        <begin position="78"/>
        <end position="98"/>
    </location>
</feature>
<evidence type="ECO:0000256" key="1">
    <source>
        <dbReference type="SAM" id="Phobius"/>
    </source>
</evidence>
<keyword evidence="3" id="KW-1185">Reference proteome</keyword>
<protein>
    <submittedName>
        <fullName evidence="2">DUF3667 domain-containing protein</fullName>
    </submittedName>
</protein>
<accession>A0ABW9ZSM2</accession>
<sequence length="274" mass="31566">MQPNHCANCDEPIAATPRFCPACGQKTNLHRLTLKDVLHDGFHYFTHADKGIVQLVKALATKPGVVAREYIAGKRKKYFPPLNFFLLVAALFLFAATVTHRDRQMIETRDSVTAGVTGNMTLSEKKLQAQQIVRQRSNEAYRYLARYTNYVAMLAVPYISLIVWVMYRRSGYNYTEHLTANLYLVGFTNLVHCLVVTPLMYFTRPYVNMMIFTVLFALFEIFYRTVFYYRFINDPIKQGLTKTIVKSAIAVLAWFALIFVFMAVFIAMGFIKQQ</sequence>
<feature type="transmembrane region" description="Helical" evidence="1">
    <location>
        <begin position="207"/>
        <end position="227"/>
    </location>
</feature>
<evidence type="ECO:0000313" key="2">
    <source>
        <dbReference type="EMBL" id="NCI50101.1"/>
    </source>
</evidence>
<dbReference type="RefSeq" id="WP_161818410.1">
    <property type="nucleotide sequence ID" value="NZ_JAACJS010000012.1"/>
</dbReference>
<dbReference type="Pfam" id="PF12412">
    <property type="entry name" value="DUF3667"/>
    <property type="match status" value="1"/>
</dbReference>
<keyword evidence="1" id="KW-0472">Membrane</keyword>
<proteinExistence type="predicted"/>
<keyword evidence="1" id="KW-0812">Transmembrane</keyword>
<feature type="transmembrane region" description="Helical" evidence="1">
    <location>
        <begin position="147"/>
        <end position="167"/>
    </location>
</feature>
<dbReference type="EMBL" id="JAACJS010000012">
    <property type="protein sequence ID" value="NCI50101.1"/>
    <property type="molecule type" value="Genomic_DNA"/>
</dbReference>
<feature type="transmembrane region" description="Helical" evidence="1">
    <location>
        <begin position="248"/>
        <end position="271"/>
    </location>
</feature>